<keyword evidence="3" id="KW-1185">Reference proteome</keyword>
<evidence type="ECO:0000313" key="3">
    <source>
        <dbReference type="Proteomes" id="UP001056708"/>
    </source>
</evidence>
<feature type="signal peptide" evidence="1">
    <location>
        <begin position="1"/>
        <end position="24"/>
    </location>
</feature>
<gene>
    <name evidence="2" type="ORF">NEA10_10730</name>
</gene>
<dbReference type="Gene3D" id="2.30.30.40">
    <property type="entry name" value="SH3 Domains"/>
    <property type="match status" value="1"/>
</dbReference>
<reference evidence="2" key="1">
    <citation type="submission" date="2022-06" db="EMBL/GenBank/DDBJ databases">
        <title>Genome sequence of Phormidium yuhuli AB48 isolated from an industrial photobioreactor environment.</title>
        <authorList>
            <person name="Qiu Y."/>
            <person name="Noonan A.J.C."/>
            <person name="Dofher K."/>
            <person name="Koch M."/>
            <person name="Kieft B."/>
            <person name="Lin X."/>
            <person name="Ziels R.M."/>
            <person name="Hallam S.J."/>
        </authorList>
    </citation>
    <scope>NUCLEOTIDE SEQUENCE</scope>
    <source>
        <strain evidence="2">AB48</strain>
    </source>
</reference>
<sequence>MVKLTGYLSVLLLTLAPLSASSLASPRTESSLRLVAQGIDPLCRQVSPDLDQGLAIRLDPRPDSRSIANVAPNERLRLAPNSDGIRGPEGNTWLAVSFPAEGYVDNGPSGRNHLQACEAFVWGAQLPSSSGARVSQRASATPQNDTGSSCRRVIQPEGLTVRQSPSLNGSVLGGLDVEETFQIRLPLRTIVAADGREWVEITAPFNGYVSNGFGDGVSNLGMCR</sequence>
<name>A0ABY5AJL2_9CYAN</name>
<evidence type="ECO:0000256" key="1">
    <source>
        <dbReference type="SAM" id="SignalP"/>
    </source>
</evidence>
<organism evidence="2 3">
    <name type="scientific">Phormidium yuhuli AB48</name>
    <dbReference type="NCBI Taxonomy" id="2940671"/>
    <lineage>
        <taxon>Bacteria</taxon>
        <taxon>Bacillati</taxon>
        <taxon>Cyanobacteriota</taxon>
        <taxon>Cyanophyceae</taxon>
        <taxon>Oscillatoriophycideae</taxon>
        <taxon>Oscillatoriales</taxon>
        <taxon>Oscillatoriaceae</taxon>
        <taxon>Phormidium</taxon>
        <taxon>Phormidium yuhuli</taxon>
    </lineage>
</organism>
<keyword evidence="1" id="KW-0732">Signal</keyword>
<accession>A0ABY5AJL2</accession>
<dbReference type="Proteomes" id="UP001056708">
    <property type="component" value="Chromosome"/>
</dbReference>
<evidence type="ECO:0000313" key="2">
    <source>
        <dbReference type="EMBL" id="USR89369.1"/>
    </source>
</evidence>
<proteinExistence type="predicted"/>
<feature type="chain" id="PRO_5045386044" evidence="1">
    <location>
        <begin position="25"/>
        <end position="224"/>
    </location>
</feature>
<dbReference type="EMBL" id="CP098611">
    <property type="protein sequence ID" value="USR89369.1"/>
    <property type="molecule type" value="Genomic_DNA"/>
</dbReference>
<dbReference type="RefSeq" id="WP_252659713.1">
    <property type="nucleotide sequence ID" value="NZ_CP098611.1"/>
</dbReference>
<protein>
    <submittedName>
        <fullName evidence="2">SH3 domain-containing protein</fullName>
    </submittedName>
</protein>